<reference evidence="4 5" key="1">
    <citation type="submission" date="2022-11" db="EMBL/GenBank/DDBJ databases">
        <title>Minimal conservation of predation-associated metabolite biosynthetic gene clusters underscores biosynthetic potential of Myxococcota including descriptions for ten novel species: Archangium lansinium sp. nov., Myxococcus landrumus sp. nov., Nannocystis bai.</title>
        <authorList>
            <person name="Ahearne A."/>
            <person name="Stevens C."/>
            <person name="Dowd S."/>
        </authorList>
    </citation>
    <scope>NUCLEOTIDE SEQUENCE [LARGE SCALE GENOMIC DNA]</scope>
    <source>
        <strain evidence="4 5">NCELM</strain>
    </source>
</reference>
<dbReference type="EMBL" id="JAQNDN010000007">
    <property type="protein sequence ID" value="MDC0669185.1"/>
    <property type="molecule type" value="Genomic_DNA"/>
</dbReference>
<feature type="domain" description="PAC" evidence="2">
    <location>
        <begin position="91"/>
        <end position="143"/>
    </location>
</feature>
<accession>A0ABT5B4Y3</accession>
<organism evidence="4 5">
    <name type="scientific">Nannocystis radixulma</name>
    <dbReference type="NCBI Taxonomy" id="2995305"/>
    <lineage>
        <taxon>Bacteria</taxon>
        <taxon>Pseudomonadati</taxon>
        <taxon>Myxococcota</taxon>
        <taxon>Polyangia</taxon>
        <taxon>Nannocystales</taxon>
        <taxon>Nannocystaceae</taxon>
        <taxon>Nannocystis</taxon>
    </lineage>
</organism>
<dbReference type="InterPro" id="IPR051932">
    <property type="entry name" value="Bact_StressResp_Reg"/>
</dbReference>
<evidence type="ECO:0000259" key="2">
    <source>
        <dbReference type="PROSITE" id="PS50113"/>
    </source>
</evidence>
<dbReference type="Gene3D" id="3.30.750.24">
    <property type="entry name" value="STAS domain"/>
    <property type="match status" value="1"/>
</dbReference>
<dbReference type="Gene3D" id="3.30.450.20">
    <property type="entry name" value="PAS domain"/>
    <property type="match status" value="1"/>
</dbReference>
<evidence type="ECO:0000313" key="4">
    <source>
        <dbReference type="EMBL" id="MDC0669185.1"/>
    </source>
</evidence>
<dbReference type="InterPro" id="IPR036513">
    <property type="entry name" value="STAS_dom_sf"/>
</dbReference>
<feature type="domain" description="STAS" evidence="3">
    <location>
        <begin position="187"/>
        <end position="288"/>
    </location>
</feature>
<evidence type="ECO:0000313" key="5">
    <source>
        <dbReference type="Proteomes" id="UP001217838"/>
    </source>
</evidence>
<dbReference type="PROSITE" id="PS50801">
    <property type="entry name" value="STAS"/>
    <property type="match status" value="1"/>
</dbReference>
<evidence type="ECO:0000259" key="3">
    <source>
        <dbReference type="PROSITE" id="PS50801"/>
    </source>
</evidence>
<keyword evidence="5" id="KW-1185">Reference proteome</keyword>
<protein>
    <submittedName>
        <fullName evidence="4">STAS domain-containing protein</fullName>
    </submittedName>
</protein>
<sequence>MLRKRVAELEVEARRYRALVGSNVVSVQVYGADGTTAEVNGAYEKLWQVEAAAVAEYNVLADPQVRAFGITPLVERVFHDGEAMQMPAIRYDPQANELVGAGQAAWVASAMAPVIDAAGEVQEVIQLHLPVGELKQTEEELREQNRRLEEAVRVRTAELESKLALIGSQQQAIRDLSVPVLQLWTRVLALPLIGHIDADRGKLMLEGLLRAVTESRAEYVLIDVTGVPEVDVEAIAYLRDAVRATDLLGSRCMLVGISPTMAESLVALDVPLERVPTFATLQDGLRQALTMTSRALRT</sequence>
<dbReference type="PANTHER" id="PTHR33745">
    <property type="entry name" value="RSBT ANTAGONIST PROTEIN RSBS-RELATED"/>
    <property type="match status" value="1"/>
</dbReference>
<dbReference type="InterPro" id="IPR002645">
    <property type="entry name" value="STAS_dom"/>
</dbReference>
<dbReference type="SUPFAM" id="SSF52091">
    <property type="entry name" value="SpoIIaa-like"/>
    <property type="match status" value="1"/>
</dbReference>
<evidence type="ECO:0000256" key="1">
    <source>
        <dbReference type="SAM" id="Coils"/>
    </source>
</evidence>
<dbReference type="Proteomes" id="UP001217838">
    <property type="component" value="Unassembled WGS sequence"/>
</dbReference>
<gene>
    <name evidence="4" type="ORF">POL58_15645</name>
</gene>
<keyword evidence="1" id="KW-0175">Coiled coil</keyword>
<dbReference type="RefSeq" id="WP_271998878.1">
    <property type="nucleotide sequence ID" value="NZ_JAQNDN010000007.1"/>
</dbReference>
<dbReference type="PROSITE" id="PS50113">
    <property type="entry name" value="PAC"/>
    <property type="match status" value="1"/>
</dbReference>
<dbReference type="InterPro" id="IPR035965">
    <property type="entry name" value="PAS-like_dom_sf"/>
</dbReference>
<proteinExistence type="predicted"/>
<feature type="coiled-coil region" evidence="1">
    <location>
        <begin position="131"/>
        <end position="158"/>
    </location>
</feature>
<dbReference type="InterPro" id="IPR000700">
    <property type="entry name" value="PAS-assoc_C"/>
</dbReference>
<dbReference type="CDD" id="cd07041">
    <property type="entry name" value="STAS_RsbR_RsbS_like"/>
    <property type="match status" value="1"/>
</dbReference>
<dbReference type="Pfam" id="PF01740">
    <property type="entry name" value="STAS"/>
    <property type="match status" value="1"/>
</dbReference>
<comment type="caution">
    <text evidence="4">The sequence shown here is derived from an EMBL/GenBank/DDBJ whole genome shotgun (WGS) entry which is preliminary data.</text>
</comment>
<dbReference type="SUPFAM" id="SSF55785">
    <property type="entry name" value="PYP-like sensor domain (PAS domain)"/>
    <property type="match status" value="1"/>
</dbReference>
<name>A0ABT5B4Y3_9BACT</name>